<keyword evidence="2" id="KW-1185">Reference proteome</keyword>
<evidence type="ECO:0000313" key="1">
    <source>
        <dbReference type="EMBL" id="MEI1248762.1"/>
    </source>
</evidence>
<accession>A0ABU8CIP5</accession>
<dbReference type="RefSeq" id="WP_264396731.1">
    <property type="nucleotide sequence ID" value="NZ_JBAMYB010000006.1"/>
</dbReference>
<protein>
    <recommendedName>
        <fullName evidence="3">Transposase</fullName>
    </recommendedName>
</protein>
<sequence>MRSKIDVGDSVKKVAPSRHYDLGALKLMAGIVGHSFSAPLAERAGFAAPYGQAEARPPRLCDSGMVLQVTGCSGITMWRKRQTQGLITFRCFSNLTDEHHIKIGYSTVERVPIALIRKSIFRRPGRRLRGLHHHSLADATLQGQMASNRSTNVSDVPTPIVKESLNSRIEHLLSSI</sequence>
<gene>
    <name evidence="1" type="ORF">V8Q02_12095</name>
</gene>
<name>A0ABU8CIP5_9HYPH</name>
<dbReference type="EMBL" id="JBAMYC010000006">
    <property type="protein sequence ID" value="MEI1248762.1"/>
    <property type="molecule type" value="Genomic_DNA"/>
</dbReference>
<reference evidence="1 2" key="1">
    <citation type="submission" date="2024-01" db="EMBL/GenBank/DDBJ databases">
        <title>Draft genome sequences of three bacterial strains isolated from Acacia saligna represent a potential new species within the genus Rhizobium.</title>
        <authorList>
            <person name="Tambong J.T."/>
            <person name="Mnasri B."/>
        </authorList>
    </citation>
    <scope>NUCLEOTIDE SEQUENCE [LARGE SCALE GENOMIC DNA]</scope>
    <source>
        <strain evidence="1 2">1AS12I</strain>
    </source>
</reference>
<evidence type="ECO:0000313" key="2">
    <source>
        <dbReference type="Proteomes" id="UP001531129"/>
    </source>
</evidence>
<evidence type="ECO:0008006" key="3">
    <source>
        <dbReference type="Google" id="ProtNLM"/>
    </source>
</evidence>
<organism evidence="1 2">
    <name type="scientific">Rhizobium aouanii</name>
    <dbReference type="NCBI Taxonomy" id="3118145"/>
    <lineage>
        <taxon>Bacteria</taxon>
        <taxon>Pseudomonadati</taxon>
        <taxon>Pseudomonadota</taxon>
        <taxon>Alphaproteobacteria</taxon>
        <taxon>Hyphomicrobiales</taxon>
        <taxon>Rhizobiaceae</taxon>
        <taxon>Rhizobium/Agrobacterium group</taxon>
        <taxon>Rhizobium</taxon>
    </lineage>
</organism>
<proteinExistence type="predicted"/>
<dbReference type="Proteomes" id="UP001531129">
    <property type="component" value="Unassembled WGS sequence"/>
</dbReference>
<comment type="caution">
    <text evidence="1">The sequence shown here is derived from an EMBL/GenBank/DDBJ whole genome shotgun (WGS) entry which is preliminary data.</text>
</comment>